<reference evidence="6 7" key="1">
    <citation type="submission" date="2013-03" db="EMBL/GenBank/DDBJ databases">
        <title>The Genome Sequence of Phialophora europaea CBS 101466.</title>
        <authorList>
            <consortium name="The Broad Institute Genomics Platform"/>
            <person name="Cuomo C."/>
            <person name="de Hoog S."/>
            <person name="Gorbushina A."/>
            <person name="Walker B."/>
            <person name="Young S.K."/>
            <person name="Zeng Q."/>
            <person name="Gargeya S."/>
            <person name="Fitzgerald M."/>
            <person name="Haas B."/>
            <person name="Abouelleil A."/>
            <person name="Allen A.W."/>
            <person name="Alvarado L."/>
            <person name="Arachchi H.M."/>
            <person name="Berlin A.M."/>
            <person name="Chapman S.B."/>
            <person name="Gainer-Dewar J."/>
            <person name="Goldberg J."/>
            <person name="Griggs A."/>
            <person name="Gujja S."/>
            <person name="Hansen M."/>
            <person name="Howarth C."/>
            <person name="Imamovic A."/>
            <person name="Ireland A."/>
            <person name="Larimer J."/>
            <person name="McCowan C."/>
            <person name="Murphy C."/>
            <person name="Pearson M."/>
            <person name="Poon T.W."/>
            <person name="Priest M."/>
            <person name="Roberts A."/>
            <person name="Saif S."/>
            <person name="Shea T."/>
            <person name="Sisk P."/>
            <person name="Sykes S."/>
            <person name="Wortman J."/>
            <person name="Nusbaum C."/>
            <person name="Birren B."/>
        </authorList>
    </citation>
    <scope>NUCLEOTIDE SEQUENCE [LARGE SCALE GENOMIC DNA]</scope>
    <source>
        <strain evidence="6 7">CBS 101466</strain>
    </source>
</reference>
<organism evidence="6 7">
    <name type="scientific">Cyphellophora europaea (strain CBS 101466)</name>
    <name type="common">Phialophora europaea</name>
    <dbReference type="NCBI Taxonomy" id="1220924"/>
    <lineage>
        <taxon>Eukaryota</taxon>
        <taxon>Fungi</taxon>
        <taxon>Dikarya</taxon>
        <taxon>Ascomycota</taxon>
        <taxon>Pezizomycotina</taxon>
        <taxon>Eurotiomycetes</taxon>
        <taxon>Chaetothyriomycetidae</taxon>
        <taxon>Chaetothyriales</taxon>
        <taxon>Cyphellophoraceae</taxon>
        <taxon>Cyphellophora</taxon>
    </lineage>
</organism>
<dbReference type="Proteomes" id="UP000030752">
    <property type="component" value="Unassembled WGS sequence"/>
</dbReference>
<dbReference type="Gene3D" id="3.50.50.60">
    <property type="entry name" value="FAD/NAD(P)-binding domain"/>
    <property type="match status" value="2"/>
</dbReference>
<keyword evidence="5" id="KW-0560">Oxidoreductase</keyword>
<dbReference type="PANTHER" id="PTHR42877">
    <property type="entry name" value="L-ORNITHINE N(5)-MONOOXYGENASE-RELATED"/>
    <property type="match status" value="1"/>
</dbReference>
<dbReference type="GO" id="GO:0004499">
    <property type="term" value="F:N,N-dimethylaniline monooxygenase activity"/>
    <property type="evidence" value="ECO:0007669"/>
    <property type="project" value="InterPro"/>
</dbReference>
<dbReference type="eggNOG" id="KOG1399">
    <property type="taxonomic scope" value="Eukaryota"/>
</dbReference>
<evidence type="ECO:0000256" key="4">
    <source>
        <dbReference type="ARBA" id="ARBA00022827"/>
    </source>
</evidence>
<evidence type="ECO:0000313" key="7">
    <source>
        <dbReference type="Proteomes" id="UP000030752"/>
    </source>
</evidence>
<protein>
    <recommendedName>
        <fullName evidence="8">Sterigmatocystin biosynthesis monooxygenase stcW</fullName>
    </recommendedName>
</protein>
<dbReference type="OrthoDB" id="74360at2759"/>
<dbReference type="EMBL" id="KB822711">
    <property type="protein sequence ID" value="ETN46093.1"/>
    <property type="molecule type" value="Genomic_DNA"/>
</dbReference>
<comment type="cofactor">
    <cofactor evidence="1">
        <name>FAD</name>
        <dbReference type="ChEBI" id="CHEBI:57692"/>
    </cofactor>
</comment>
<dbReference type="SUPFAM" id="SSF51905">
    <property type="entry name" value="FAD/NAD(P)-binding domain"/>
    <property type="match status" value="2"/>
</dbReference>
<dbReference type="InParanoid" id="W2SDI0"/>
<dbReference type="PANTHER" id="PTHR42877:SF7">
    <property type="entry name" value="FLAVIN-BINDING MONOOXYGENASE-RELATED"/>
    <property type="match status" value="1"/>
</dbReference>
<accession>W2SDI0</accession>
<name>W2SDI0_CYPE1</name>
<sequence>MGSVGYQESLNDFKNPLISERAIDEPRPLKVIYIGAGVSGINAAIQFPKYVPNLELAIYDKNDDAGGTWWENRYPGCACEDIPAHSYQLSYESSTEWTKFYAGAPEILKYWLRIVEKYGLRKYMHFKHKAVEARWDELTSKWHVKFEKTDTGEIIEDIGDVFITGIGALNEWKWPDIPGLQSFKGPRLHSANWDTSFDPKDKTVAVIGAGSSGIQLVPALLPHVKSMDHYVRGRTWIAASFGHELVRERNDGKDGNFTYTDEEKAAWRQDPDAYIKYRKALECGMQGGYAVTQRGTKEHAAAWEAFDADMKQRLSKKPEVAEHLIPSFPPLCKRLTPGPGYLEALTEEKCNVVHDKIDRIDETGIWTTDGKHRAVDAIVCATGFDTSFQGRFPIIGLGGKVLQERNKVRPETYLSLAVDGFPNFFQSLGSNAGVGNGNLIILIEAIALYIGQILQKLAQGNTLTVMPKKQVVQNFTNYCDAYFKRTVFSAECNSWYKSSPPGTKPEDRLKGRISALWPGSSIHAVKALEKVRWEDWDMTTADGNDFGWFGDGWSVAERMGDKEGISWYLNGTKFVEKSLEEETKEVAGAPTLNGLDVKENGSIVQNDVEVGRIPDGIAAT</sequence>
<dbReference type="InterPro" id="IPR036188">
    <property type="entry name" value="FAD/NAD-bd_sf"/>
</dbReference>
<evidence type="ECO:0000313" key="6">
    <source>
        <dbReference type="EMBL" id="ETN46093.1"/>
    </source>
</evidence>
<evidence type="ECO:0000256" key="1">
    <source>
        <dbReference type="ARBA" id="ARBA00001974"/>
    </source>
</evidence>
<keyword evidence="3" id="KW-0285">Flavoprotein</keyword>
<evidence type="ECO:0008006" key="8">
    <source>
        <dbReference type="Google" id="ProtNLM"/>
    </source>
</evidence>
<dbReference type="GO" id="GO:0050660">
    <property type="term" value="F:flavin adenine dinucleotide binding"/>
    <property type="evidence" value="ECO:0007669"/>
    <property type="project" value="InterPro"/>
</dbReference>
<gene>
    <name evidence="6" type="ORF">HMPREF1541_00277</name>
</gene>
<evidence type="ECO:0000256" key="3">
    <source>
        <dbReference type="ARBA" id="ARBA00022630"/>
    </source>
</evidence>
<comment type="similarity">
    <text evidence="2">Belongs to the FAD-binding monooxygenase family.</text>
</comment>
<evidence type="ECO:0000256" key="5">
    <source>
        <dbReference type="ARBA" id="ARBA00023002"/>
    </source>
</evidence>
<dbReference type="AlphaFoldDB" id="W2SDI0"/>
<dbReference type="HOGENOM" id="CLU_006937_6_1_1"/>
<keyword evidence="7" id="KW-1185">Reference proteome</keyword>
<dbReference type="GeneID" id="19967616"/>
<proteinExistence type="inferred from homology"/>
<dbReference type="RefSeq" id="XP_008710805.1">
    <property type="nucleotide sequence ID" value="XM_008712583.1"/>
</dbReference>
<keyword evidence="4" id="KW-0274">FAD</keyword>
<dbReference type="InterPro" id="IPR051209">
    <property type="entry name" value="FAD-bind_Monooxygenase_sf"/>
</dbReference>
<dbReference type="InterPro" id="IPR020946">
    <property type="entry name" value="Flavin_mOase-like"/>
</dbReference>
<dbReference type="VEuPathDB" id="FungiDB:HMPREF1541_00277"/>
<dbReference type="GO" id="GO:0050661">
    <property type="term" value="F:NADP binding"/>
    <property type="evidence" value="ECO:0007669"/>
    <property type="project" value="InterPro"/>
</dbReference>
<evidence type="ECO:0000256" key="2">
    <source>
        <dbReference type="ARBA" id="ARBA00010139"/>
    </source>
</evidence>
<dbReference type="Pfam" id="PF00743">
    <property type="entry name" value="FMO-like"/>
    <property type="match status" value="1"/>
</dbReference>